<feature type="compositionally biased region" description="Acidic residues" evidence="1">
    <location>
        <begin position="54"/>
        <end position="67"/>
    </location>
</feature>
<proteinExistence type="predicted"/>
<feature type="compositionally biased region" description="Basic and acidic residues" evidence="1">
    <location>
        <begin position="23"/>
        <end position="40"/>
    </location>
</feature>
<name>A0ABV0S344_9TELE</name>
<accession>A0ABV0S344</accession>
<gene>
    <name evidence="2" type="ORF">XENOCAPTIV_025116</name>
</gene>
<comment type="caution">
    <text evidence="2">The sequence shown here is derived from an EMBL/GenBank/DDBJ whole genome shotgun (WGS) entry which is preliminary data.</text>
</comment>
<feature type="compositionally biased region" description="Basic and acidic residues" evidence="1">
    <location>
        <begin position="135"/>
        <end position="146"/>
    </location>
</feature>
<evidence type="ECO:0000313" key="3">
    <source>
        <dbReference type="Proteomes" id="UP001434883"/>
    </source>
</evidence>
<dbReference type="Proteomes" id="UP001434883">
    <property type="component" value="Unassembled WGS sequence"/>
</dbReference>
<feature type="region of interest" description="Disordered" evidence="1">
    <location>
        <begin position="163"/>
        <end position="185"/>
    </location>
</feature>
<protein>
    <submittedName>
        <fullName evidence="2">Uncharacterized protein</fullName>
    </submittedName>
</protein>
<sequence>MGKRRQKKQLFTNLSKKQKKHLKEFGEEHPFHDVVNERPEWTQIVELPSSPEQSDSEPDNQEEEEEPAQQTAYQKLLSTLGEPTADTKSQEDESSEEEEEEEELLCEVEGSNECEDGGEGELEEEEPGDEEEGVDEKKEVAGDKEFVDKEHESAFCLETNFMEKGEQGGNTAQLKTSKGENKGNT</sequence>
<reference evidence="2 3" key="1">
    <citation type="submission" date="2021-06" db="EMBL/GenBank/DDBJ databases">
        <authorList>
            <person name="Palmer J.M."/>
        </authorList>
    </citation>
    <scope>NUCLEOTIDE SEQUENCE [LARGE SCALE GENOMIC DNA]</scope>
    <source>
        <strain evidence="2 3">XC_2019</strain>
        <tissue evidence="2">Muscle</tissue>
    </source>
</reference>
<feature type="compositionally biased region" description="Polar residues" evidence="1">
    <location>
        <begin position="68"/>
        <end position="77"/>
    </location>
</feature>
<evidence type="ECO:0000313" key="2">
    <source>
        <dbReference type="EMBL" id="MEQ2214982.1"/>
    </source>
</evidence>
<feature type="region of interest" description="Disordered" evidence="1">
    <location>
        <begin position="1"/>
        <end position="146"/>
    </location>
</feature>
<feature type="compositionally biased region" description="Acidic residues" evidence="1">
    <location>
        <begin position="92"/>
        <end position="134"/>
    </location>
</feature>
<dbReference type="EMBL" id="JAHRIN010067818">
    <property type="protein sequence ID" value="MEQ2214982.1"/>
    <property type="molecule type" value="Genomic_DNA"/>
</dbReference>
<evidence type="ECO:0000256" key="1">
    <source>
        <dbReference type="SAM" id="MobiDB-lite"/>
    </source>
</evidence>
<organism evidence="2 3">
    <name type="scientific">Xenoophorus captivus</name>
    <dbReference type="NCBI Taxonomy" id="1517983"/>
    <lineage>
        <taxon>Eukaryota</taxon>
        <taxon>Metazoa</taxon>
        <taxon>Chordata</taxon>
        <taxon>Craniata</taxon>
        <taxon>Vertebrata</taxon>
        <taxon>Euteleostomi</taxon>
        <taxon>Actinopterygii</taxon>
        <taxon>Neopterygii</taxon>
        <taxon>Teleostei</taxon>
        <taxon>Neoteleostei</taxon>
        <taxon>Acanthomorphata</taxon>
        <taxon>Ovalentaria</taxon>
        <taxon>Atherinomorphae</taxon>
        <taxon>Cyprinodontiformes</taxon>
        <taxon>Goodeidae</taxon>
        <taxon>Xenoophorus</taxon>
    </lineage>
</organism>
<keyword evidence="3" id="KW-1185">Reference proteome</keyword>